<feature type="domain" description="GFO/IDH/MocA-like oxidoreductase" evidence="2">
    <location>
        <begin position="137"/>
        <end position="260"/>
    </location>
</feature>
<dbReference type="EMBL" id="FOXO01000033">
    <property type="protein sequence ID" value="SFQ32053.1"/>
    <property type="molecule type" value="Genomic_DNA"/>
</dbReference>
<dbReference type="Proteomes" id="UP000182624">
    <property type="component" value="Unassembled WGS sequence"/>
</dbReference>
<dbReference type="Gene3D" id="3.40.50.720">
    <property type="entry name" value="NAD(P)-binding Rossmann-like Domain"/>
    <property type="match status" value="1"/>
</dbReference>
<feature type="domain" description="Gfo/Idh/MocA-like oxidoreductase N-terminal" evidence="1">
    <location>
        <begin position="6"/>
        <end position="124"/>
    </location>
</feature>
<dbReference type="SUPFAM" id="SSF51735">
    <property type="entry name" value="NAD(P)-binding Rossmann-fold domains"/>
    <property type="match status" value="1"/>
</dbReference>
<gene>
    <name evidence="3" type="ORF">SAMN04487928_13328</name>
</gene>
<dbReference type="InterPro" id="IPR055170">
    <property type="entry name" value="GFO_IDH_MocA-like_dom"/>
</dbReference>
<evidence type="ECO:0000259" key="2">
    <source>
        <dbReference type="Pfam" id="PF22725"/>
    </source>
</evidence>
<dbReference type="Pfam" id="PF01408">
    <property type="entry name" value="GFO_IDH_MocA"/>
    <property type="match status" value="1"/>
</dbReference>
<dbReference type="OrthoDB" id="9781966at2"/>
<dbReference type="PANTHER" id="PTHR43249:SF1">
    <property type="entry name" value="D-GLUCOSIDE 3-DEHYDROGENASE"/>
    <property type="match status" value="1"/>
</dbReference>
<dbReference type="SUPFAM" id="SSF55347">
    <property type="entry name" value="Glyceraldehyde-3-phosphate dehydrogenase-like, C-terminal domain"/>
    <property type="match status" value="1"/>
</dbReference>
<dbReference type="InterPro" id="IPR052515">
    <property type="entry name" value="Gfo/Idh/MocA_Oxidoreductase"/>
</dbReference>
<keyword evidence="4" id="KW-1185">Reference proteome</keyword>
<organism evidence="3 4">
    <name type="scientific">Butyrivibrio proteoclasticus</name>
    <dbReference type="NCBI Taxonomy" id="43305"/>
    <lineage>
        <taxon>Bacteria</taxon>
        <taxon>Bacillati</taxon>
        <taxon>Bacillota</taxon>
        <taxon>Clostridia</taxon>
        <taxon>Lachnospirales</taxon>
        <taxon>Lachnospiraceae</taxon>
        <taxon>Butyrivibrio</taxon>
    </lineage>
</organism>
<dbReference type="InterPro" id="IPR000683">
    <property type="entry name" value="Gfo/Idh/MocA-like_OxRdtase_N"/>
</dbReference>
<dbReference type="PANTHER" id="PTHR43249">
    <property type="entry name" value="UDP-N-ACETYL-2-AMINO-2-DEOXY-D-GLUCURONATE OXIDASE"/>
    <property type="match status" value="1"/>
</dbReference>
<name>A0A1I5XJA8_9FIRM</name>
<evidence type="ECO:0000259" key="1">
    <source>
        <dbReference type="Pfam" id="PF01408"/>
    </source>
</evidence>
<dbReference type="Pfam" id="PF22725">
    <property type="entry name" value="GFO_IDH_MocA_C3"/>
    <property type="match status" value="1"/>
</dbReference>
<evidence type="ECO:0000313" key="4">
    <source>
        <dbReference type="Proteomes" id="UP000182624"/>
    </source>
</evidence>
<dbReference type="Gene3D" id="3.30.360.10">
    <property type="entry name" value="Dihydrodipicolinate Reductase, domain 2"/>
    <property type="match status" value="1"/>
</dbReference>
<reference evidence="4" key="1">
    <citation type="submission" date="2016-10" db="EMBL/GenBank/DDBJ databases">
        <authorList>
            <person name="Varghese N."/>
            <person name="Submissions S."/>
        </authorList>
    </citation>
    <scope>NUCLEOTIDE SEQUENCE [LARGE SCALE GENOMIC DNA]</scope>
    <source>
        <strain evidence="4">P18</strain>
    </source>
</reference>
<protein>
    <submittedName>
        <fullName evidence="3">Predicted dehydrogenase</fullName>
    </submittedName>
</protein>
<proteinExistence type="predicted"/>
<sequence length="397" mass="44432">MGMKMVRYGIIGIGNMGSAHAKALFNGEVKNSTLTCVCDCDKNRIDWARGQFGDKISYYADYREMLSSSNLDVCLIATPHYQHTKMAIDAFDRGLHVLTEKPAGVDTKSVELMDKKALESGKSFGIMFNQRTSNIFSALKSFVDLGILGDIKRFNWIISNWYRTQAYYESSGWRASWNGEGGGVLLNQAPHNLDIWQWIMGMPSSLTAFCHEGLFHDVDVEDDATIYAEYSNGATATFITSTGEYPGSNRLEISGTYGKAIAENGVLKLFLLKKDERKICFNSKESMPCEEVTEIVLNLKDERDGHILIMENFSDHILNGTKLIAPGEEGIKSLGISNAAYLSSWKRSVVDLPVDEDEFLFYLNRKKASEVSGKLAKKSKGAINDMGNYSRRWSVQW</sequence>
<accession>A0A1I5XJA8</accession>
<evidence type="ECO:0000313" key="3">
    <source>
        <dbReference type="EMBL" id="SFQ32053.1"/>
    </source>
</evidence>
<dbReference type="GO" id="GO:0000166">
    <property type="term" value="F:nucleotide binding"/>
    <property type="evidence" value="ECO:0007669"/>
    <property type="project" value="InterPro"/>
</dbReference>
<dbReference type="InterPro" id="IPR036291">
    <property type="entry name" value="NAD(P)-bd_dom_sf"/>
</dbReference>
<dbReference type="AlphaFoldDB" id="A0A1I5XJA8"/>